<evidence type="ECO:0000313" key="3">
    <source>
        <dbReference type="RefSeq" id="XP_036358038.1"/>
    </source>
</evidence>
<keyword evidence="1" id="KW-0472">Membrane</keyword>
<dbReference type="RefSeq" id="XP_036358038.1">
    <property type="nucleotide sequence ID" value="XM_036502145.1"/>
</dbReference>
<protein>
    <submittedName>
        <fullName evidence="3">Uncharacterized protein LOC115210489</fullName>
    </submittedName>
</protein>
<keyword evidence="1" id="KW-1133">Transmembrane helix</keyword>
<feature type="transmembrane region" description="Helical" evidence="1">
    <location>
        <begin position="304"/>
        <end position="326"/>
    </location>
</feature>
<evidence type="ECO:0000256" key="1">
    <source>
        <dbReference type="SAM" id="Phobius"/>
    </source>
</evidence>
<name>A0A7E6ERT1_9MOLL</name>
<organism evidence="2 3">
    <name type="scientific">Octopus sinensis</name>
    <name type="common">East Asian common octopus</name>
    <dbReference type="NCBI Taxonomy" id="2607531"/>
    <lineage>
        <taxon>Eukaryota</taxon>
        <taxon>Metazoa</taxon>
        <taxon>Spiralia</taxon>
        <taxon>Lophotrochozoa</taxon>
        <taxon>Mollusca</taxon>
        <taxon>Cephalopoda</taxon>
        <taxon>Coleoidea</taxon>
        <taxon>Octopodiformes</taxon>
        <taxon>Octopoda</taxon>
        <taxon>Incirrata</taxon>
        <taxon>Octopodidae</taxon>
        <taxon>Octopus</taxon>
    </lineage>
</organism>
<evidence type="ECO:0000313" key="2">
    <source>
        <dbReference type="Proteomes" id="UP000515154"/>
    </source>
</evidence>
<accession>A0A7E6ERT1</accession>
<sequence length="353" mass="41295">MLGLFYNKPNIFSSGFVLTYKTIPRVKKTCPENKVYKYPGIKDQFMISTASGTDYNLPDYCHFTLHTDESSYIELDLQQLDINNSCLPSYLDMSINNLSFPSEIGYFNHQVSMQAKSIHIQYLKKTQCKFLILFNVKSVTVPSCFLSPTIDVISGPRRFLNVPQTAPFDLDVYVCKWTFRIKPNHILWLEIITTNTSAMSTYSSFSYYDGKSWQLLLNSKMSTSQTTFQLKYKIKPRYKIWHAFGNMIIIYNSVVQDETPSTTQIELLSRITSTSIWRKEKLHSNISMMSNCKDRIITETTIPYWIYITLMLLILIYIVMGCLCWIHYKRKIYINTESFICNKNFLKHENIEI</sequence>
<keyword evidence="1" id="KW-0812">Transmembrane</keyword>
<gene>
    <name evidence="3" type="primary">LOC115210489</name>
</gene>
<reference evidence="3" key="1">
    <citation type="submission" date="2025-08" db="UniProtKB">
        <authorList>
            <consortium name="RefSeq"/>
        </authorList>
    </citation>
    <scope>IDENTIFICATION</scope>
</reference>
<dbReference type="Proteomes" id="UP000515154">
    <property type="component" value="Linkage group LG4"/>
</dbReference>
<dbReference type="KEGG" id="osn:115210489"/>
<keyword evidence="2" id="KW-1185">Reference proteome</keyword>
<dbReference type="AlphaFoldDB" id="A0A7E6ERT1"/>
<proteinExistence type="predicted"/>